<keyword evidence="7" id="KW-1185">Reference proteome</keyword>
<keyword evidence="3" id="KW-0964">Secreted</keyword>
<dbReference type="InterPro" id="IPR054030">
    <property type="entry name" value="Gp5_Vgr_C"/>
</dbReference>
<dbReference type="Pfam" id="PF22178">
    <property type="entry name" value="Gp5_trimer_C"/>
    <property type="match status" value="2"/>
</dbReference>
<dbReference type="PANTHER" id="PTHR32305">
    <property type="match status" value="1"/>
</dbReference>
<dbReference type="EMBL" id="SLVM01000004">
    <property type="protein sequence ID" value="TCM86456.1"/>
    <property type="molecule type" value="Genomic_DNA"/>
</dbReference>
<dbReference type="GO" id="GO:0005576">
    <property type="term" value="C:extracellular region"/>
    <property type="evidence" value="ECO:0007669"/>
    <property type="project" value="UniProtKB-SubCell"/>
</dbReference>
<comment type="similarity">
    <text evidence="2">Belongs to the VgrG protein family.</text>
</comment>
<dbReference type="InterPro" id="IPR037026">
    <property type="entry name" value="Vgr_OB-fold_dom_sf"/>
</dbReference>
<dbReference type="Gene3D" id="4.10.220.110">
    <property type="match status" value="1"/>
</dbReference>
<evidence type="ECO:0000313" key="7">
    <source>
        <dbReference type="Proteomes" id="UP000295277"/>
    </source>
</evidence>
<evidence type="ECO:0000256" key="1">
    <source>
        <dbReference type="ARBA" id="ARBA00004613"/>
    </source>
</evidence>
<evidence type="ECO:0000259" key="5">
    <source>
        <dbReference type="Pfam" id="PF22178"/>
    </source>
</evidence>
<dbReference type="InterPro" id="IPR006533">
    <property type="entry name" value="T6SS_Vgr_RhsGE"/>
</dbReference>
<reference evidence="6 7" key="1">
    <citation type="submission" date="2019-03" db="EMBL/GenBank/DDBJ databases">
        <title>Genomic Encyclopedia of Type Strains, Phase IV (KMG-IV): sequencing the most valuable type-strain genomes for metagenomic binning, comparative biology and taxonomic classification.</title>
        <authorList>
            <person name="Goeker M."/>
        </authorList>
    </citation>
    <scope>NUCLEOTIDE SEQUENCE [LARGE SCALE GENOMIC DNA]</scope>
    <source>
        <strain evidence="6 7">DSM 21153</strain>
    </source>
</reference>
<accession>A0A4R1YZG6</accession>
<organism evidence="6 7">
    <name type="scientific">Rhodovulum steppense</name>
    <dbReference type="NCBI Taxonomy" id="540251"/>
    <lineage>
        <taxon>Bacteria</taxon>
        <taxon>Pseudomonadati</taxon>
        <taxon>Pseudomonadota</taxon>
        <taxon>Alphaproteobacteria</taxon>
        <taxon>Rhodobacterales</taxon>
        <taxon>Paracoccaceae</taxon>
        <taxon>Rhodovulum</taxon>
    </lineage>
</organism>
<dbReference type="Pfam" id="PF04717">
    <property type="entry name" value="Phage_base_V"/>
    <property type="match status" value="1"/>
</dbReference>
<dbReference type="InterPro" id="IPR017847">
    <property type="entry name" value="T6SS_RhsGE_Vgr_subset"/>
</dbReference>
<dbReference type="InterPro" id="IPR010609">
    <property type="entry name" value="Gp5_C"/>
</dbReference>
<comment type="subcellular location">
    <subcellularLocation>
        <location evidence="1">Secreted</location>
    </subcellularLocation>
</comment>
<dbReference type="OrthoDB" id="9762420at2"/>
<feature type="domain" description="Gp5/Type VI secretion system Vgr C-terminal trimerisation" evidence="5">
    <location>
        <begin position="641"/>
        <end position="703"/>
    </location>
</feature>
<name>A0A4R1YZG6_9RHOB</name>
<evidence type="ECO:0000259" key="4">
    <source>
        <dbReference type="Pfam" id="PF04717"/>
    </source>
</evidence>
<dbReference type="SUPFAM" id="SSF69349">
    <property type="entry name" value="Phage fibre proteins"/>
    <property type="match status" value="2"/>
</dbReference>
<dbReference type="AlphaFoldDB" id="A0A4R1YZG6"/>
<dbReference type="NCBIfam" id="TIGR01646">
    <property type="entry name" value="vgr_GE"/>
    <property type="match status" value="1"/>
</dbReference>
<evidence type="ECO:0000313" key="6">
    <source>
        <dbReference type="EMBL" id="TCM86456.1"/>
    </source>
</evidence>
<dbReference type="Gene3D" id="2.30.110.50">
    <property type="match status" value="1"/>
</dbReference>
<dbReference type="InterPro" id="IPR050708">
    <property type="entry name" value="T6SS_VgrG/RHS"/>
</dbReference>
<dbReference type="Gene3D" id="2.40.50.230">
    <property type="entry name" value="Gp5 N-terminal domain"/>
    <property type="match status" value="1"/>
</dbReference>
<dbReference type="Pfam" id="PF06715">
    <property type="entry name" value="Gp5_C"/>
    <property type="match status" value="1"/>
</dbReference>
<dbReference type="PANTHER" id="PTHR32305:SF15">
    <property type="entry name" value="PROTEIN RHSA-RELATED"/>
    <property type="match status" value="1"/>
</dbReference>
<evidence type="ECO:0000256" key="3">
    <source>
        <dbReference type="ARBA" id="ARBA00022525"/>
    </source>
</evidence>
<dbReference type="NCBIfam" id="TIGR03361">
    <property type="entry name" value="VI_Rhs_Vgr"/>
    <property type="match status" value="1"/>
</dbReference>
<dbReference type="Proteomes" id="UP000295277">
    <property type="component" value="Unassembled WGS sequence"/>
</dbReference>
<dbReference type="SUPFAM" id="SSF69279">
    <property type="entry name" value="Phage tail proteins"/>
    <property type="match status" value="2"/>
</dbReference>
<evidence type="ECO:0000256" key="2">
    <source>
        <dbReference type="ARBA" id="ARBA00005558"/>
    </source>
</evidence>
<dbReference type="RefSeq" id="WP_132693667.1">
    <property type="nucleotide sequence ID" value="NZ_SLVM01000004.1"/>
</dbReference>
<dbReference type="Gene3D" id="3.55.50.10">
    <property type="entry name" value="Baseplate protein-like domains"/>
    <property type="match status" value="1"/>
</dbReference>
<gene>
    <name evidence="6" type="ORF">EV216_1045</name>
</gene>
<dbReference type="SUPFAM" id="SSF69255">
    <property type="entry name" value="gp5 N-terminal domain-like"/>
    <property type="match status" value="1"/>
</dbReference>
<protein>
    <submittedName>
        <fullName evidence="6">Type VI secretion system secreted protein VgrG</fullName>
    </submittedName>
</protein>
<proteinExistence type="inferred from homology"/>
<dbReference type="Pfam" id="PF05954">
    <property type="entry name" value="Phage_GPD"/>
    <property type="match status" value="1"/>
</dbReference>
<sequence>MFEDRHFAVRTPLDEDILRFAYLEGQDEISAPFLYRVGLISPDMEVAAADLLGRPFAVRVGGQGEEPRWFHGLAAGFRMDRMQDGFALYEVVLRPWLWFLGNRSDNRIFQNMSVVEIVEEVFGAYPSASFEKRLQGSYAPREYCVQYGESDLDFVQRLLEDEGIFHFFEHEEGGHRLILSDANASLKAAGGLEEVAFEPDAFVSFHDGDYITRWQPCTSVVTGKYVQTDYDFEKPSADLATRADDPRGHEIDDGERYHYPGGYVQVSAGDRRSRIRLEEVQAPARRAEATTTAPALKSGAKFKLTGFPREAENDAYMILRAEYTLREEQYRSGQRTERLPQGYEARLVLAPVALPFRPERRARWPVMKGPQTATVVGPAGAEIFTDKYSRVKVQFHWDRLGGRDENSSCFVRVSSAWAGAGWGFIQIPRIGQEVIVDFLEGDPDRPLITGRVYNAEQMPPYGLPGNETQSGWKSMSSPGGGGWNELRFEDRKGSEEVYFQAEKDHTELVKNDETRTIGHDWVEDVGHDATQSVGHDRTESVGNDKSTSVGNNRVVRIGVNDDESVGSNRSLTVGANETISVGSNASETIGVNHSQAVGGSQSIEVGGARSDTVGGSETRTVGGAQTQTVGATRTVTVGGAQSHQVGAADTWTIGGGRTTTIGGADATTVGGNQTLAVGGSRGTEVAGDESLKVGGAMVANVGSTLFVEAGDKITLKCGGASLVLESGGKITLKGTDILLDGSGKINVKAGGDVTIKGSKINQN</sequence>
<feature type="domain" description="Gp5/Type VI secretion system Vgr C-terminal trimerisation" evidence="5">
    <location>
        <begin position="470"/>
        <end position="581"/>
    </location>
</feature>
<feature type="domain" description="Gp5/Type VI secretion system Vgr protein OB-fold" evidence="4">
    <location>
        <begin position="386"/>
        <end position="453"/>
    </location>
</feature>
<dbReference type="InterPro" id="IPR006531">
    <property type="entry name" value="Gp5/Vgr_OB"/>
</dbReference>
<comment type="caution">
    <text evidence="6">The sequence shown here is derived from an EMBL/GenBank/DDBJ whole genome shotgun (WGS) entry which is preliminary data.</text>
</comment>